<feature type="compositionally biased region" description="Basic and acidic residues" evidence="1">
    <location>
        <begin position="250"/>
        <end position="266"/>
    </location>
</feature>
<proteinExistence type="predicted"/>
<sequence>MRASERHASLPLGHAVLLSAIFHYFFSLHYEGLLLPRSAPVQRGSDTTDVAITNAMTKTGTDDLKFSLSIRSVPHSSIRDVITRIRFFSIQRYQQLLPTVFGVARTPTVHVRTCAHTSFAVGKQVRRYTTLSKSERSDRREEHLNRAGVTSRPRDASVSPKLSQGQHDAQDTPLYKTIAFAHYMSTPRIALKRDSCLGRCATSRGIPMSTGTFFLSLLQESVHLDPFNAGRRYYTIPLEDQNTVPSVARSEPRIRTADHRTRDPRDRSELTLYGPHFAFIALIPCLAR</sequence>
<feature type="transmembrane region" description="Helical" evidence="2">
    <location>
        <begin position="12"/>
        <end position="30"/>
    </location>
</feature>
<feature type="region of interest" description="Disordered" evidence="1">
    <location>
        <begin position="130"/>
        <end position="169"/>
    </location>
</feature>
<comment type="caution">
    <text evidence="3">The sequence shown here is derived from an EMBL/GenBank/DDBJ whole genome shotgun (WGS) entry which is preliminary data.</text>
</comment>
<dbReference type="AlphaFoldDB" id="A0A4C1XW44"/>
<accession>A0A4C1XW44</accession>
<dbReference type="Proteomes" id="UP000299102">
    <property type="component" value="Unassembled WGS sequence"/>
</dbReference>
<organism evidence="3 4">
    <name type="scientific">Eumeta variegata</name>
    <name type="common">Bagworm moth</name>
    <name type="synonym">Eumeta japonica</name>
    <dbReference type="NCBI Taxonomy" id="151549"/>
    <lineage>
        <taxon>Eukaryota</taxon>
        <taxon>Metazoa</taxon>
        <taxon>Ecdysozoa</taxon>
        <taxon>Arthropoda</taxon>
        <taxon>Hexapoda</taxon>
        <taxon>Insecta</taxon>
        <taxon>Pterygota</taxon>
        <taxon>Neoptera</taxon>
        <taxon>Endopterygota</taxon>
        <taxon>Lepidoptera</taxon>
        <taxon>Glossata</taxon>
        <taxon>Ditrysia</taxon>
        <taxon>Tineoidea</taxon>
        <taxon>Psychidae</taxon>
        <taxon>Oiketicinae</taxon>
        <taxon>Eumeta</taxon>
    </lineage>
</organism>
<keyword evidence="2" id="KW-0812">Transmembrane</keyword>
<gene>
    <name evidence="3" type="ORF">EVAR_53804_1</name>
</gene>
<reference evidence="3 4" key="1">
    <citation type="journal article" date="2019" name="Commun. Biol.">
        <title>The bagworm genome reveals a unique fibroin gene that provides high tensile strength.</title>
        <authorList>
            <person name="Kono N."/>
            <person name="Nakamura H."/>
            <person name="Ohtoshi R."/>
            <person name="Tomita M."/>
            <person name="Numata K."/>
            <person name="Arakawa K."/>
        </authorList>
    </citation>
    <scope>NUCLEOTIDE SEQUENCE [LARGE SCALE GENOMIC DNA]</scope>
</reference>
<keyword evidence="2" id="KW-1133">Transmembrane helix</keyword>
<evidence type="ECO:0000313" key="3">
    <source>
        <dbReference type="EMBL" id="GBP67808.1"/>
    </source>
</evidence>
<dbReference type="EMBL" id="BGZK01000992">
    <property type="protein sequence ID" value="GBP67808.1"/>
    <property type="molecule type" value="Genomic_DNA"/>
</dbReference>
<protein>
    <submittedName>
        <fullName evidence="3">Uncharacterized protein</fullName>
    </submittedName>
</protein>
<keyword evidence="2" id="KW-0472">Membrane</keyword>
<keyword evidence="4" id="KW-1185">Reference proteome</keyword>
<evidence type="ECO:0000256" key="2">
    <source>
        <dbReference type="SAM" id="Phobius"/>
    </source>
</evidence>
<feature type="region of interest" description="Disordered" evidence="1">
    <location>
        <begin position="244"/>
        <end position="266"/>
    </location>
</feature>
<evidence type="ECO:0000256" key="1">
    <source>
        <dbReference type="SAM" id="MobiDB-lite"/>
    </source>
</evidence>
<feature type="compositionally biased region" description="Basic and acidic residues" evidence="1">
    <location>
        <begin position="133"/>
        <end position="145"/>
    </location>
</feature>
<evidence type="ECO:0000313" key="4">
    <source>
        <dbReference type="Proteomes" id="UP000299102"/>
    </source>
</evidence>
<name>A0A4C1XW44_EUMVA</name>